<name>A0A319ENL9_ASPSB</name>
<gene>
    <name evidence="2" type="ORF">BO78DRAFT_440801</name>
</gene>
<accession>A0A319ENL9</accession>
<reference evidence="2 3" key="1">
    <citation type="submission" date="2018-02" db="EMBL/GenBank/DDBJ databases">
        <title>The genomes of Aspergillus section Nigri reveals drivers in fungal speciation.</title>
        <authorList>
            <consortium name="DOE Joint Genome Institute"/>
            <person name="Vesth T.C."/>
            <person name="Nybo J."/>
            <person name="Theobald S."/>
            <person name="Brandl J."/>
            <person name="Frisvad J.C."/>
            <person name="Nielsen K.F."/>
            <person name="Lyhne E.K."/>
            <person name="Kogle M.E."/>
            <person name="Kuo A."/>
            <person name="Riley R."/>
            <person name="Clum A."/>
            <person name="Nolan M."/>
            <person name="Lipzen A."/>
            <person name="Salamov A."/>
            <person name="Henrissat B."/>
            <person name="Wiebenga A."/>
            <person name="De vries R.P."/>
            <person name="Grigoriev I.V."/>
            <person name="Mortensen U.H."/>
            <person name="Andersen M.R."/>
            <person name="Baker S.E."/>
        </authorList>
    </citation>
    <scope>NUCLEOTIDE SEQUENCE [LARGE SCALE GENOMIC DNA]</scope>
    <source>
        <strain evidence="2 3">CBS 121057</strain>
    </source>
</reference>
<evidence type="ECO:0000256" key="1">
    <source>
        <dbReference type="SAM" id="MobiDB-lite"/>
    </source>
</evidence>
<dbReference type="Proteomes" id="UP000248423">
    <property type="component" value="Unassembled WGS sequence"/>
</dbReference>
<organism evidence="2 3">
    <name type="scientific">Aspergillus sclerotiicarbonarius (strain CBS 121057 / IBT 28362)</name>
    <dbReference type="NCBI Taxonomy" id="1448318"/>
    <lineage>
        <taxon>Eukaryota</taxon>
        <taxon>Fungi</taxon>
        <taxon>Dikarya</taxon>
        <taxon>Ascomycota</taxon>
        <taxon>Pezizomycotina</taxon>
        <taxon>Eurotiomycetes</taxon>
        <taxon>Eurotiomycetidae</taxon>
        <taxon>Eurotiales</taxon>
        <taxon>Aspergillaceae</taxon>
        <taxon>Aspergillus</taxon>
        <taxon>Aspergillus subgen. Circumdati</taxon>
    </lineage>
</organism>
<sequence length="336" mass="37784">MASKVGQSSAHRPKSRETVPGNRCDQSKYPGIGYTTHWVINIQKSNANLAGCLGLKCASEVHALYFGDPVTQPIFDDWLRYRRYLNKTLSLNDAPLRIDGLSLFERYEDLDFEPILDAKHPPRLGKHKDVIKRDNIITLGVLWYVHKLVKGKRDLFQRSEISPGSDGLDHVTFLSPYDLLHGWKLLSRKMYNLEDKGPQPAKAKGPIWCDCDLHKGKARAGKSPDTKAVVNATQSMVNEVENVSDEMDVDDEKNDPNYETESVVYTTEEMSCESEDAGEPPEKAGTSLWERKYNEGLFGPPTPEKATGKSIWDIEDNLELFCITPEKEDNGGDRAA</sequence>
<dbReference type="OrthoDB" id="4510967at2759"/>
<dbReference type="AlphaFoldDB" id="A0A319ENL9"/>
<proteinExistence type="predicted"/>
<feature type="region of interest" description="Disordered" evidence="1">
    <location>
        <begin position="1"/>
        <end position="24"/>
    </location>
</feature>
<dbReference type="EMBL" id="KZ826316">
    <property type="protein sequence ID" value="PYI11876.1"/>
    <property type="molecule type" value="Genomic_DNA"/>
</dbReference>
<dbReference type="VEuPathDB" id="FungiDB:BO78DRAFT_440801"/>
<keyword evidence="3" id="KW-1185">Reference proteome</keyword>
<evidence type="ECO:0000313" key="2">
    <source>
        <dbReference type="EMBL" id="PYI11876.1"/>
    </source>
</evidence>
<evidence type="ECO:0000313" key="3">
    <source>
        <dbReference type="Proteomes" id="UP000248423"/>
    </source>
</evidence>
<feature type="compositionally biased region" description="Polar residues" evidence="1">
    <location>
        <begin position="1"/>
        <end position="10"/>
    </location>
</feature>
<protein>
    <submittedName>
        <fullName evidence="2">Uncharacterized protein</fullName>
    </submittedName>
</protein>